<reference evidence="1" key="1">
    <citation type="submission" date="2021-02" db="EMBL/GenBank/DDBJ databases">
        <authorList>
            <consortium name="DOE Joint Genome Institute"/>
            <person name="Ahrendt S."/>
            <person name="Looney B.P."/>
            <person name="Miyauchi S."/>
            <person name="Morin E."/>
            <person name="Drula E."/>
            <person name="Courty P.E."/>
            <person name="Chicoki N."/>
            <person name="Fauchery L."/>
            <person name="Kohler A."/>
            <person name="Kuo A."/>
            <person name="Labutti K."/>
            <person name="Pangilinan J."/>
            <person name="Lipzen A."/>
            <person name="Riley R."/>
            <person name="Andreopoulos W."/>
            <person name="He G."/>
            <person name="Johnson J."/>
            <person name="Barry K.W."/>
            <person name="Grigoriev I.V."/>
            <person name="Nagy L."/>
            <person name="Hibbett D."/>
            <person name="Henrissat B."/>
            <person name="Matheny P.B."/>
            <person name="Labbe J."/>
            <person name="Martin F."/>
        </authorList>
    </citation>
    <scope>NUCLEOTIDE SEQUENCE</scope>
    <source>
        <strain evidence="1">EC-137</strain>
    </source>
</reference>
<sequence>MSPLTTAPLSAPVPPMPFLPRFAPRFNGHRTTARRKHKTPAVAFGLVLSAGAGWIAYENLQDFRHLMMAGMRCARVAEAAVLDIVDYKWTLMRSYLSEDACAQAVSECHERSARRVLRALLANGGVFIKLGQHISSLIVLPVEWTSTMRPLQDQCEPTMYEALEPMVVHDTGRTIEELFSEFEREPIGVASLAQVHRARLRGTGKLVAVKLQHPHLDEFCEIDMKMVEVTLGWVKRWFPTFEFSWLGEEMRENLPKEMDFAHEASNAARCAASFAGIRTALHVPRVLSATKRVMVMEFIEGGRPDDLAYLAREGIDRNKVAVELSRIFARMVYLDGYFHADPHPGNLLIRPSPPGSRSPYNFEIALLDHGLYFDLDHTLRINYARLWLSLIAPATPENLKDRRKYAELVGNIGPDKYWIFETALTGRANMSDTAASPPSSTAHADISRASSLLEHGPISTAEIEAIRTAVTTREGLLFEVLEMLRGVPRRVLMVFKLNDLTRGLNHALCTTHEDVRVFLIVAAFCAHAVVVDEVSSTLQLLTQRRVGAWSAVKSVLGSVWRYERLVVPLGIYEAYLDAQAWARKVKLWLIGLRKGFKGASLAAAGLDA</sequence>
<name>A0ACB8QW81_9AGAM</name>
<reference evidence="1" key="2">
    <citation type="journal article" date="2022" name="New Phytol.">
        <title>Evolutionary transition to the ectomycorrhizal habit in the genomes of a hyperdiverse lineage of mushroom-forming fungi.</title>
        <authorList>
            <person name="Looney B."/>
            <person name="Miyauchi S."/>
            <person name="Morin E."/>
            <person name="Drula E."/>
            <person name="Courty P.E."/>
            <person name="Kohler A."/>
            <person name="Kuo A."/>
            <person name="LaButti K."/>
            <person name="Pangilinan J."/>
            <person name="Lipzen A."/>
            <person name="Riley R."/>
            <person name="Andreopoulos W."/>
            <person name="He G."/>
            <person name="Johnson J."/>
            <person name="Nolan M."/>
            <person name="Tritt A."/>
            <person name="Barry K.W."/>
            <person name="Grigoriev I.V."/>
            <person name="Nagy L.G."/>
            <person name="Hibbett D."/>
            <person name="Henrissat B."/>
            <person name="Matheny P.B."/>
            <person name="Labbe J."/>
            <person name="Martin F.M."/>
        </authorList>
    </citation>
    <scope>NUCLEOTIDE SEQUENCE</scope>
    <source>
        <strain evidence="1">EC-137</strain>
    </source>
</reference>
<protein>
    <submittedName>
        <fullName evidence="1">ABC1-domain-containing protein</fullName>
    </submittedName>
</protein>
<dbReference type="Proteomes" id="UP000814128">
    <property type="component" value="Unassembled WGS sequence"/>
</dbReference>
<evidence type="ECO:0000313" key="2">
    <source>
        <dbReference type="Proteomes" id="UP000814128"/>
    </source>
</evidence>
<gene>
    <name evidence="1" type="ORF">K488DRAFT_76349</name>
</gene>
<dbReference type="EMBL" id="MU273478">
    <property type="protein sequence ID" value="KAI0035885.1"/>
    <property type="molecule type" value="Genomic_DNA"/>
</dbReference>
<organism evidence="1 2">
    <name type="scientific">Vararia minispora EC-137</name>
    <dbReference type="NCBI Taxonomy" id="1314806"/>
    <lineage>
        <taxon>Eukaryota</taxon>
        <taxon>Fungi</taxon>
        <taxon>Dikarya</taxon>
        <taxon>Basidiomycota</taxon>
        <taxon>Agaricomycotina</taxon>
        <taxon>Agaricomycetes</taxon>
        <taxon>Russulales</taxon>
        <taxon>Lachnocladiaceae</taxon>
        <taxon>Vararia</taxon>
    </lineage>
</organism>
<proteinExistence type="predicted"/>
<evidence type="ECO:0000313" key="1">
    <source>
        <dbReference type="EMBL" id="KAI0035885.1"/>
    </source>
</evidence>
<accession>A0ACB8QW81</accession>
<keyword evidence="2" id="KW-1185">Reference proteome</keyword>
<comment type="caution">
    <text evidence="1">The sequence shown here is derived from an EMBL/GenBank/DDBJ whole genome shotgun (WGS) entry which is preliminary data.</text>
</comment>